<accession>A0AAN6YWH9</accession>
<feature type="compositionally biased region" description="Low complexity" evidence="1">
    <location>
        <begin position="51"/>
        <end position="77"/>
    </location>
</feature>
<reference evidence="2" key="2">
    <citation type="submission" date="2023-05" db="EMBL/GenBank/DDBJ databases">
        <authorList>
            <consortium name="Lawrence Berkeley National Laboratory"/>
            <person name="Steindorff A."/>
            <person name="Hensen N."/>
            <person name="Bonometti L."/>
            <person name="Westerberg I."/>
            <person name="Brannstrom I.O."/>
            <person name="Guillou S."/>
            <person name="Cros-Aarteil S."/>
            <person name="Calhoun S."/>
            <person name="Haridas S."/>
            <person name="Kuo A."/>
            <person name="Mondo S."/>
            <person name="Pangilinan J."/>
            <person name="Riley R."/>
            <person name="Labutti K."/>
            <person name="Andreopoulos B."/>
            <person name="Lipzen A."/>
            <person name="Chen C."/>
            <person name="Yanf M."/>
            <person name="Daum C."/>
            <person name="Ng V."/>
            <person name="Clum A."/>
            <person name="Ohm R."/>
            <person name="Martin F."/>
            <person name="Silar P."/>
            <person name="Natvig D."/>
            <person name="Lalanne C."/>
            <person name="Gautier V."/>
            <person name="Ament-Velasquez S.L."/>
            <person name="Kruys A."/>
            <person name="Hutchinson M.I."/>
            <person name="Powell A.J."/>
            <person name="Barry K."/>
            <person name="Miller A.N."/>
            <person name="Grigoriev I.V."/>
            <person name="Debuchy R."/>
            <person name="Gladieux P."/>
            <person name="Thoren M.H."/>
            <person name="Johannesson H."/>
        </authorList>
    </citation>
    <scope>NUCLEOTIDE SEQUENCE</scope>
    <source>
        <strain evidence="2">CBS 508.74</strain>
    </source>
</reference>
<sequence>MTSRNHATNQPYYSPQSTGYHMEPPPPSYEASISSPLRTGGVTGGTPLQRADSGLSGSTASTASSSNSPQQSDAASSIIKQQQPQYTPPNPMRVPLAGGYDPFSAATHARLGESAGCCCSNRGGCCFSDNGGCCFSDNGGCCFSDNGGCCFGDNGGCCFGNGSK</sequence>
<evidence type="ECO:0000313" key="2">
    <source>
        <dbReference type="EMBL" id="KAK4115509.1"/>
    </source>
</evidence>
<dbReference type="RefSeq" id="XP_064673079.1">
    <property type="nucleotide sequence ID" value="XM_064809464.1"/>
</dbReference>
<feature type="compositionally biased region" description="Polar residues" evidence="1">
    <location>
        <begin position="1"/>
        <end position="19"/>
    </location>
</feature>
<proteinExistence type="predicted"/>
<name>A0AAN6YWH9_9PEZI</name>
<evidence type="ECO:0000313" key="3">
    <source>
        <dbReference type="Proteomes" id="UP001302812"/>
    </source>
</evidence>
<gene>
    <name evidence="2" type="ORF">N656DRAFT_383250</name>
</gene>
<comment type="caution">
    <text evidence="2">The sequence shown here is derived from an EMBL/GenBank/DDBJ whole genome shotgun (WGS) entry which is preliminary data.</text>
</comment>
<dbReference type="EMBL" id="MU853334">
    <property type="protein sequence ID" value="KAK4115509.1"/>
    <property type="molecule type" value="Genomic_DNA"/>
</dbReference>
<feature type="region of interest" description="Disordered" evidence="1">
    <location>
        <begin position="1"/>
        <end position="94"/>
    </location>
</feature>
<evidence type="ECO:0000256" key="1">
    <source>
        <dbReference type="SAM" id="MobiDB-lite"/>
    </source>
</evidence>
<dbReference type="GeneID" id="89933588"/>
<dbReference type="Proteomes" id="UP001302812">
    <property type="component" value="Unassembled WGS sequence"/>
</dbReference>
<keyword evidence="3" id="KW-1185">Reference proteome</keyword>
<organism evidence="2 3">
    <name type="scientific">Canariomyces notabilis</name>
    <dbReference type="NCBI Taxonomy" id="2074819"/>
    <lineage>
        <taxon>Eukaryota</taxon>
        <taxon>Fungi</taxon>
        <taxon>Dikarya</taxon>
        <taxon>Ascomycota</taxon>
        <taxon>Pezizomycotina</taxon>
        <taxon>Sordariomycetes</taxon>
        <taxon>Sordariomycetidae</taxon>
        <taxon>Sordariales</taxon>
        <taxon>Chaetomiaceae</taxon>
        <taxon>Canariomyces</taxon>
    </lineage>
</organism>
<reference evidence="2" key="1">
    <citation type="journal article" date="2023" name="Mol. Phylogenet. Evol.">
        <title>Genome-scale phylogeny and comparative genomics of the fungal order Sordariales.</title>
        <authorList>
            <person name="Hensen N."/>
            <person name="Bonometti L."/>
            <person name="Westerberg I."/>
            <person name="Brannstrom I.O."/>
            <person name="Guillou S."/>
            <person name="Cros-Aarteil S."/>
            <person name="Calhoun S."/>
            <person name="Haridas S."/>
            <person name="Kuo A."/>
            <person name="Mondo S."/>
            <person name="Pangilinan J."/>
            <person name="Riley R."/>
            <person name="LaButti K."/>
            <person name="Andreopoulos B."/>
            <person name="Lipzen A."/>
            <person name="Chen C."/>
            <person name="Yan M."/>
            <person name="Daum C."/>
            <person name="Ng V."/>
            <person name="Clum A."/>
            <person name="Steindorff A."/>
            <person name="Ohm R.A."/>
            <person name="Martin F."/>
            <person name="Silar P."/>
            <person name="Natvig D.O."/>
            <person name="Lalanne C."/>
            <person name="Gautier V."/>
            <person name="Ament-Velasquez S.L."/>
            <person name="Kruys A."/>
            <person name="Hutchinson M.I."/>
            <person name="Powell A.J."/>
            <person name="Barry K."/>
            <person name="Miller A.N."/>
            <person name="Grigoriev I.V."/>
            <person name="Debuchy R."/>
            <person name="Gladieux P."/>
            <person name="Hiltunen Thoren M."/>
            <person name="Johannesson H."/>
        </authorList>
    </citation>
    <scope>NUCLEOTIDE SEQUENCE</scope>
    <source>
        <strain evidence="2">CBS 508.74</strain>
    </source>
</reference>
<dbReference type="AlphaFoldDB" id="A0AAN6YWH9"/>
<protein>
    <submittedName>
        <fullName evidence="2">Uncharacterized protein</fullName>
    </submittedName>
</protein>